<dbReference type="EMBL" id="REGN01014250">
    <property type="protein sequence ID" value="RMZ92862.1"/>
    <property type="molecule type" value="Genomic_DNA"/>
</dbReference>
<reference evidence="1 2" key="1">
    <citation type="journal article" date="2018" name="Sci. Rep.">
        <title>Genomic signatures of local adaptation to the degree of environmental predictability in rotifers.</title>
        <authorList>
            <person name="Franch-Gras L."/>
            <person name="Hahn C."/>
            <person name="Garcia-Roger E.M."/>
            <person name="Carmona M.J."/>
            <person name="Serra M."/>
            <person name="Gomez A."/>
        </authorList>
    </citation>
    <scope>NUCLEOTIDE SEQUENCE [LARGE SCALE GENOMIC DNA]</scope>
    <source>
        <strain evidence="1">HYR1</strain>
    </source>
</reference>
<gene>
    <name evidence="1" type="ORF">BpHYR1_040532</name>
</gene>
<evidence type="ECO:0000313" key="1">
    <source>
        <dbReference type="EMBL" id="RMZ92862.1"/>
    </source>
</evidence>
<comment type="caution">
    <text evidence="1">The sequence shown here is derived from an EMBL/GenBank/DDBJ whole genome shotgun (WGS) entry which is preliminary data.</text>
</comment>
<organism evidence="1 2">
    <name type="scientific">Brachionus plicatilis</name>
    <name type="common">Marine rotifer</name>
    <name type="synonym">Brachionus muelleri</name>
    <dbReference type="NCBI Taxonomy" id="10195"/>
    <lineage>
        <taxon>Eukaryota</taxon>
        <taxon>Metazoa</taxon>
        <taxon>Spiralia</taxon>
        <taxon>Gnathifera</taxon>
        <taxon>Rotifera</taxon>
        <taxon>Eurotatoria</taxon>
        <taxon>Monogononta</taxon>
        <taxon>Pseudotrocha</taxon>
        <taxon>Ploima</taxon>
        <taxon>Brachionidae</taxon>
        <taxon>Brachionus</taxon>
    </lineage>
</organism>
<accession>A0A3M7P120</accession>
<sequence length="85" mass="10423">MRRYRIKNANEMPRPIMTCLEFILRLTWLLPIRYRVGAQNKKIDANSRRNQHILDIMLNFSKTFEKTPKNYHKFYDLLIKLKLKI</sequence>
<keyword evidence="2" id="KW-1185">Reference proteome</keyword>
<name>A0A3M7P120_BRAPC</name>
<evidence type="ECO:0000313" key="2">
    <source>
        <dbReference type="Proteomes" id="UP000276133"/>
    </source>
</evidence>
<proteinExistence type="predicted"/>
<dbReference type="AlphaFoldDB" id="A0A3M7P120"/>
<protein>
    <submittedName>
        <fullName evidence="1">Uncharacterized protein</fullName>
    </submittedName>
</protein>
<dbReference type="Proteomes" id="UP000276133">
    <property type="component" value="Unassembled WGS sequence"/>
</dbReference>